<name>A0A2M6W610_9BACT</name>
<evidence type="ECO:0000313" key="1">
    <source>
        <dbReference type="EMBL" id="PIT88228.1"/>
    </source>
</evidence>
<sequence length="254" mass="29716">METGFKSEMRETEPKGKILSFFELDKEEENNLKEEVKRHNGLVRIFVHPNFEEYAGYEDKQQQIQSAKKLRQMDRALQRILESSSDKLPPVIILHAINEIWNLTKYDVKTDKMVQDYKLATEKLEKMGDWMNDVKYNSRDNNIYIVPTKSCSPDPVLLCAHNEKEAWGEMIDELKSLGVKKILIGGAELYTPDKIYMEENMSEYTEQDGTIDVMKYLGGCLGYTVHQLRENFDLELSTLTYPEGRQEIKKQWQD</sequence>
<evidence type="ECO:0000313" key="2">
    <source>
        <dbReference type="Proteomes" id="UP000231426"/>
    </source>
</evidence>
<protein>
    <submittedName>
        <fullName evidence="1">Uncharacterized protein</fullName>
    </submittedName>
</protein>
<organism evidence="1 2">
    <name type="scientific">Candidatus Magasanikbacteria bacterium CG10_big_fil_rev_8_21_14_0_10_36_32</name>
    <dbReference type="NCBI Taxonomy" id="1974646"/>
    <lineage>
        <taxon>Bacteria</taxon>
        <taxon>Candidatus Magasanikiibacteriota</taxon>
    </lineage>
</organism>
<dbReference type="EMBL" id="PFBV01000004">
    <property type="protein sequence ID" value="PIT88228.1"/>
    <property type="molecule type" value="Genomic_DNA"/>
</dbReference>
<proteinExistence type="predicted"/>
<dbReference type="Proteomes" id="UP000231426">
    <property type="component" value="Unassembled WGS sequence"/>
</dbReference>
<gene>
    <name evidence="1" type="ORF">COU29_03095</name>
</gene>
<reference evidence="2" key="1">
    <citation type="submission" date="2017-09" db="EMBL/GenBank/DDBJ databases">
        <title>Depth-based differentiation of microbial function through sediment-hosted aquifers and enrichment of novel symbionts in the deep terrestrial subsurface.</title>
        <authorList>
            <person name="Probst A.J."/>
            <person name="Ladd B."/>
            <person name="Jarett J.K."/>
            <person name="Geller-Mcgrath D.E."/>
            <person name="Sieber C.M.K."/>
            <person name="Emerson J.B."/>
            <person name="Anantharaman K."/>
            <person name="Thomas B.C."/>
            <person name="Malmstrom R."/>
            <person name="Stieglmeier M."/>
            <person name="Klingl A."/>
            <person name="Woyke T."/>
            <person name="Ryan C.M."/>
            <person name="Banfield J.F."/>
        </authorList>
    </citation>
    <scope>NUCLEOTIDE SEQUENCE [LARGE SCALE GENOMIC DNA]</scope>
</reference>
<comment type="caution">
    <text evidence="1">The sequence shown here is derived from an EMBL/GenBank/DDBJ whole genome shotgun (WGS) entry which is preliminary data.</text>
</comment>
<accession>A0A2M6W610</accession>
<dbReference type="AlphaFoldDB" id="A0A2M6W610"/>